<keyword evidence="4" id="KW-1185">Reference proteome</keyword>
<dbReference type="InterPro" id="IPR002885">
    <property type="entry name" value="PPR_rpt"/>
</dbReference>
<dbReference type="Pfam" id="PF13041">
    <property type="entry name" value="PPR_2"/>
    <property type="match status" value="2"/>
</dbReference>
<dbReference type="PROSITE" id="PS51375">
    <property type="entry name" value="PPR"/>
    <property type="match status" value="2"/>
</dbReference>
<accession>A0A7J0E5L2</accession>
<dbReference type="InterPro" id="IPR046960">
    <property type="entry name" value="PPR_At4g14850-like_plant"/>
</dbReference>
<dbReference type="Pfam" id="PF01535">
    <property type="entry name" value="PPR"/>
    <property type="match status" value="1"/>
</dbReference>
<organism evidence="3 4">
    <name type="scientific">Actinidia rufa</name>
    <dbReference type="NCBI Taxonomy" id="165716"/>
    <lineage>
        <taxon>Eukaryota</taxon>
        <taxon>Viridiplantae</taxon>
        <taxon>Streptophyta</taxon>
        <taxon>Embryophyta</taxon>
        <taxon>Tracheophyta</taxon>
        <taxon>Spermatophyta</taxon>
        <taxon>Magnoliopsida</taxon>
        <taxon>eudicotyledons</taxon>
        <taxon>Gunneridae</taxon>
        <taxon>Pentapetalae</taxon>
        <taxon>asterids</taxon>
        <taxon>Ericales</taxon>
        <taxon>Actinidiaceae</taxon>
        <taxon>Actinidia</taxon>
    </lineage>
</organism>
<gene>
    <name evidence="3" type="ORF">Acr_01g0010680</name>
</gene>
<dbReference type="AlphaFoldDB" id="A0A7J0E5L2"/>
<feature type="repeat" description="PPR" evidence="2">
    <location>
        <begin position="172"/>
        <end position="206"/>
    </location>
</feature>
<dbReference type="Proteomes" id="UP000585474">
    <property type="component" value="Unassembled WGS sequence"/>
</dbReference>
<evidence type="ECO:0000256" key="1">
    <source>
        <dbReference type="ARBA" id="ARBA00022737"/>
    </source>
</evidence>
<proteinExistence type="predicted"/>
<protein>
    <submittedName>
        <fullName evidence="3">Tetratricopeptide repeat (TPR)-like superfamily protein</fullName>
    </submittedName>
</protein>
<dbReference type="InterPro" id="IPR011990">
    <property type="entry name" value="TPR-like_helical_dom_sf"/>
</dbReference>
<comment type="caution">
    <text evidence="3">The sequence shown here is derived from an EMBL/GenBank/DDBJ whole genome shotgun (WGS) entry which is preliminary data.</text>
</comment>
<dbReference type="GO" id="GO:0009451">
    <property type="term" value="P:RNA modification"/>
    <property type="evidence" value="ECO:0007669"/>
    <property type="project" value="InterPro"/>
</dbReference>
<evidence type="ECO:0000313" key="3">
    <source>
        <dbReference type="EMBL" id="GFY81259.1"/>
    </source>
</evidence>
<sequence length="361" mass="41050">MNNWTRRAASSKTRTFSGRTQNSGLHVLDLIDRGALEPDPTLYNKLLNKCTQLVLKKPAQVFDEMPNRDMVTWTALITGYSQNDRPHDALVLFPQMLRLGLWPNQFTFSSLLQRLLELCPATRDGTQIHGFIVVKYGFNSNVYVGSSLVDMYARCNLMDEAQFVFDCLLSKNDVSYNALIAGHARKDEGEHAIRLFWKMQREDFKPTHFTYSSVFSACANIGALEQGKWVHAHMIKSGQQLIAFVGNTLLDILRAIEDYTSALAHFRKRQAELKVVDCRVCGDPNSVLRCAFIDSLMRGKAIKDKSVTLCSSLTGALSLFLLNWVTDEYSYLYIQKYSRGLLWLISLMRGVGQPFERLIRP</sequence>
<dbReference type="NCBIfam" id="TIGR00756">
    <property type="entry name" value="PPR"/>
    <property type="match status" value="2"/>
</dbReference>
<keyword evidence="1" id="KW-0677">Repeat</keyword>
<dbReference type="GO" id="GO:0003723">
    <property type="term" value="F:RNA binding"/>
    <property type="evidence" value="ECO:0007669"/>
    <property type="project" value="InterPro"/>
</dbReference>
<dbReference type="OrthoDB" id="185373at2759"/>
<dbReference type="EMBL" id="BJWL01000001">
    <property type="protein sequence ID" value="GFY81259.1"/>
    <property type="molecule type" value="Genomic_DNA"/>
</dbReference>
<name>A0A7J0E5L2_9ERIC</name>
<evidence type="ECO:0000313" key="4">
    <source>
        <dbReference type="Proteomes" id="UP000585474"/>
    </source>
</evidence>
<evidence type="ECO:0000256" key="2">
    <source>
        <dbReference type="PROSITE-ProRule" id="PRU00708"/>
    </source>
</evidence>
<dbReference type="FunFam" id="1.25.40.10:FF:000353">
    <property type="entry name" value="Pentatricopeptide repeat-containing protein At4g39530"/>
    <property type="match status" value="1"/>
</dbReference>
<reference evidence="3 4" key="1">
    <citation type="submission" date="2019-07" db="EMBL/GenBank/DDBJ databases">
        <title>De Novo Assembly of kiwifruit Actinidia rufa.</title>
        <authorList>
            <person name="Sugita-Konishi S."/>
            <person name="Sato K."/>
            <person name="Mori E."/>
            <person name="Abe Y."/>
            <person name="Kisaki G."/>
            <person name="Hamano K."/>
            <person name="Suezawa K."/>
            <person name="Otani M."/>
            <person name="Fukuda T."/>
            <person name="Manabe T."/>
            <person name="Gomi K."/>
            <person name="Tabuchi M."/>
            <person name="Akimitsu K."/>
            <person name="Kataoka I."/>
        </authorList>
    </citation>
    <scope>NUCLEOTIDE SEQUENCE [LARGE SCALE GENOMIC DNA]</scope>
    <source>
        <strain evidence="4">cv. Fuchu</strain>
    </source>
</reference>
<dbReference type="Gene3D" id="1.25.40.10">
    <property type="entry name" value="Tetratricopeptide repeat domain"/>
    <property type="match status" value="2"/>
</dbReference>
<dbReference type="PANTHER" id="PTHR24015">
    <property type="entry name" value="OS07G0578800 PROTEIN-RELATED"/>
    <property type="match status" value="1"/>
</dbReference>
<feature type="repeat" description="PPR" evidence="2">
    <location>
        <begin position="69"/>
        <end position="103"/>
    </location>
</feature>